<dbReference type="EMBL" id="LN899820">
    <property type="protein sequence ID" value="CUV57387.1"/>
    <property type="molecule type" value="Genomic_DNA"/>
</dbReference>
<keyword evidence="1" id="KW-1133">Transmembrane helix</keyword>
<dbReference type="AlphaFoldDB" id="A0A0S4X1R1"/>
<reference evidence="2" key="1">
    <citation type="submission" date="2015-10" db="EMBL/GenBank/DDBJ databases">
        <authorList>
            <person name="Gilbert D.G."/>
        </authorList>
    </citation>
    <scope>NUCLEOTIDE SEQUENCE</scope>
    <source>
        <strain evidence="2">Phyl III-seqv23</strain>
    </source>
</reference>
<name>A0A0S4X1R1_RALSL</name>
<keyword evidence="1" id="KW-0472">Membrane</keyword>
<accession>A0A0S4X1R1</accession>
<feature type="transmembrane region" description="Helical" evidence="1">
    <location>
        <begin position="12"/>
        <end position="32"/>
    </location>
</feature>
<gene>
    <name evidence="2" type="ORF">RUN215_v1_1300011</name>
</gene>
<evidence type="ECO:0000313" key="2">
    <source>
        <dbReference type="EMBL" id="CUV57387.1"/>
    </source>
</evidence>
<sequence length="33" mass="3451">MNDMTAIRANGMAAMKAIAQNLVITIMIAITAS</sequence>
<keyword evidence="1" id="KW-0812">Transmembrane</keyword>
<organism evidence="2">
    <name type="scientific">Ralstonia solanacearum</name>
    <name type="common">Pseudomonas solanacearum</name>
    <dbReference type="NCBI Taxonomy" id="305"/>
    <lineage>
        <taxon>Bacteria</taxon>
        <taxon>Pseudomonadati</taxon>
        <taxon>Pseudomonadota</taxon>
        <taxon>Betaproteobacteria</taxon>
        <taxon>Burkholderiales</taxon>
        <taxon>Burkholderiaceae</taxon>
        <taxon>Ralstonia</taxon>
        <taxon>Ralstonia solanacearum species complex</taxon>
    </lineage>
</organism>
<protein>
    <submittedName>
        <fullName evidence="2">Uncharacterized protein</fullName>
    </submittedName>
</protein>
<proteinExistence type="predicted"/>
<evidence type="ECO:0000256" key="1">
    <source>
        <dbReference type="SAM" id="Phobius"/>
    </source>
</evidence>